<protein>
    <submittedName>
        <fullName evidence="4">Uncharacterized protein</fullName>
    </submittedName>
</protein>
<evidence type="ECO:0000313" key="4">
    <source>
        <dbReference type="EMBL" id="HGE99687.1"/>
    </source>
</evidence>
<dbReference type="AlphaFoldDB" id="A0A7C3UZX0"/>
<evidence type="ECO:0000259" key="3">
    <source>
        <dbReference type="Pfam" id="PF24481"/>
    </source>
</evidence>
<organism evidence="4">
    <name type="scientific">candidate division WOR-3 bacterium</name>
    <dbReference type="NCBI Taxonomy" id="2052148"/>
    <lineage>
        <taxon>Bacteria</taxon>
        <taxon>Bacteria division WOR-3</taxon>
    </lineage>
</organism>
<evidence type="ECO:0000259" key="2">
    <source>
        <dbReference type="Pfam" id="PF02591"/>
    </source>
</evidence>
<comment type="caution">
    <text evidence="4">The sequence shown here is derived from an EMBL/GenBank/DDBJ whole genome shotgun (WGS) entry which is preliminary data.</text>
</comment>
<name>A0A7C3UZX0_UNCW3</name>
<dbReference type="Gene3D" id="1.10.287.1490">
    <property type="match status" value="1"/>
</dbReference>
<feature type="domain" description="CT398-like coiled coil hairpin" evidence="3">
    <location>
        <begin position="11"/>
        <end position="187"/>
    </location>
</feature>
<feature type="coiled-coil region" evidence="1">
    <location>
        <begin position="32"/>
        <end position="166"/>
    </location>
</feature>
<feature type="domain" description="C4-type zinc ribbon" evidence="2">
    <location>
        <begin position="198"/>
        <end position="230"/>
    </location>
</feature>
<accession>A0A7C3UZX0</accession>
<dbReference type="EMBL" id="DTMQ01000040">
    <property type="protein sequence ID" value="HGE99687.1"/>
    <property type="molecule type" value="Genomic_DNA"/>
</dbReference>
<sequence length="238" mass="27892">MSDVLEKLWQLQQLDSEIDLLQKKEKEIPQKIEGLQMTKAEANKRLDNEKKKLLELKKIAKEQEIDLKACEDKLNQYSVQLYSAKTNEQYKAFLNEIETQKKLKAEIEDKILATLESMENAEKEIRHLENELMELEKLTESKIASLKKEAEEVKRVREEKEKARASFISQIEPDLLAIYERIRKKKGGIAVAEVSDERCSACLNPIPPQTVLEISRRQKLYYCDYCGRILYRKTRNQS</sequence>
<proteinExistence type="predicted"/>
<dbReference type="PANTHER" id="PTHR39082:SF1">
    <property type="entry name" value="SCAVENGER RECEPTOR CLASS A MEMBER 3"/>
    <property type="match status" value="1"/>
</dbReference>
<dbReference type="InterPro" id="IPR003743">
    <property type="entry name" value="Zf-RING_7"/>
</dbReference>
<gene>
    <name evidence="4" type="ORF">ENX07_06435</name>
</gene>
<reference evidence="4" key="1">
    <citation type="journal article" date="2020" name="mSystems">
        <title>Genome- and Community-Level Interaction Insights into Carbon Utilization and Element Cycling Functions of Hydrothermarchaeota in Hydrothermal Sediment.</title>
        <authorList>
            <person name="Zhou Z."/>
            <person name="Liu Y."/>
            <person name="Xu W."/>
            <person name="Pan J."/>
            <person name="Luo Z.H."/>
            <person name="Li M."/>
        </authorList>
    </citation>
    <scope>NUCLEOTIDE SEQUENCE [LARGE SCALE GENOMIC DNA]</scope>
    <source>
        <strain evidence="4">SpSt-906</strain>
    </source>
</reference>
<dbReference type="Pfam" id="PF02591">
    <property type="entry name" value="Zn_ribbon_9"/>
    <property type="match status" value="1"/>
</dbReference>
<dbReference type="Pfam" id="PF24481">
    <property type="entry name" value="CT398_CC"/>
    <property type="match status" value="1"/>
</dbReference>
<dbReference type="InterPro" id="IPR056003">
    <property type="entry name" value="CT398_CC_hairpin"/>
</dbReference>
<evidence type="ECO:0000256" key="1">
    <source>
        <dbReference type="SAM" id="Coils"/>
    </source>
</evidence>
<dbReference type="PANTHER" id="PTHR39082">
    <property type="entry name" value="PHOSPHOLIPASE C-BETA-2-RELATED"/>
    <property type="match status" value="1"/>
</dbReference>
<keyword evidence="1" id="KW-0175">Coiled coil</keyword>
<dbReference type="InterPro" id="IPR052376">
    <property type="entry name" value="Oxidative_Scav/Glycosyltrans"/>
</dbReference>